<keyword evidence="5 10" id="KW-0479">Metal-binding</keyword>
<dbReference type="KEGG" id="cbae:COR50_11350"/>
<feature type="binding site" evidence="11">
    <location>
        <position position="163"/>
    </location>
    <ligand>
        <name>Mg(2+)</name>
        <dbReference type="ChEBI" id="CHEBI:18420"/>
    </ligand>
</feature>
<dbReference type="Proteomes" id="UP000220133">
    <property type="component" value="Chromosome"/>
</dbReference>
<evidence type="ECO:0000256" key="5">
    <source>
        <dbReference type="ARBA" id="ARBA00022723"/>
    </source>
</evidence>
<evidence type="ECO:0000256" key="8">
    <source>
        <dbReference type="ARBA" id="ARBA00031306"/>
    </source>
</evidence>
<sequence length="334" mass="37724">MPRFFMLLLACCWTQWLSTQELFTIKGEAQGTYYIIKYVAVKEVNCRQGIDTIFNKMDASLSLYKPGSLINRFNEQGDGVRMDSYMAAVLRKSLEVYKISGGLFDITVKPLVDAWGFGVKRHREVPKRENIREILKHVGSRYLLIDGDSLLKKKPGVQIDCNGIAQGYTVDVICEYLSSLGIENYLVDVGGELRSKGKNPKNRNWTIGIERPESDGDRVYPSMATIVLNGQGVATSGNYRRFFDEGEIRYTHTINPKTGEALHHKVISVTVVAPDCITADAYDNVFFLMGVEKGLKFARQHPELKLAVHYVFKDGNGQTREKYSAAFEQLLLKK</sequence>
<gene>
    <name evidence="12" type="ORF">COR50_11350</name>
</gene>
<evidence type="ECO:0000256" key="6">
    <source>
        <dbReference type="ARBA" id="ARBA00022827"/>
    </source>
</evidence>
<dbReference type="RefSeq" id="WP_098194091.1">
    <property type="nucleotide sequence ID" value="NZ_CP023777.1"/>
</dbReference>
<dbReference type="GO" id="GO:0046872">
    <property type="term" value="F:metal ion binding"/>
    <property type="evidence" value="ECO:0007669"/>
    <property type="project" value="UniProtKB-UniRule"/>
</dbReference>
<dbReference type="GO" id="GO:0016740">
    <property type="term" value="F:transferase activity"/>
    <property type="evidence" value="ECO:0007669"/>
    <property type="project" value="UniProtKB-UniRule"/>
</dbReference>
<comment type="cofactor">
    <cofactor evidence="11">
        <name>Mg(2+)</name>
        <dbReference type="ChEBI" id="CHEBI:18420"/>
    </cofactor>
    <cofactor evidence="11">
        <name>Mn(2+)</name>
        <dbReference type="ChEBI" id="CHEBI:29035"/>
    </cofactor>
    <text evidence="11">Magnesium. Can also use manganese.</text>
</comment>
<proteinExistence type="inferred from homology"/>
<dbReference type="PANTHER" id="PTHR30040:SF2">
    <property type="entry name" value="FAD:PROTEIN FMN TRANSFERASE"/>
    <property type="match status" value="1"/>
</dbReference>
<keyword evidence="3 10" id="KW-0285">Flavoprotein</keyword>
<dbReference type="EC" id="2.7.1.180" evidence="1 10"/>
<keyword evidence="4 10" id="KW-0808">Transferase</keyword>
<keyword evidence="7 10" id="KW-0460">Magnesium</keyword>
<evidence type="ECO:0000256" key="7">
    <source>
        <dbReference type="ARBA" id="ARBA00022842"/>
    </source>
</evidence>
<comment type="similarity">
    <text evidence="10">Belongs to the ApbE family.</text>
</comment>
<dbReference type="InterPro" id="IPR024932">
    <property type="entry name" value="ApbE"/>
</dbReference>
<evidence type="ECO:0000256" key="4">
    <source>
        <dbReference type="ARBA" id="ARBA00022679"/>
    </source>
</evidence>
<evidence type="ECO:0000313" key="12">
    <source>
        <dbReference type="EMBL" id="ATL47714.1"/>
    </source>
</evidence>
<dbReference type="Gene3D" id="3.10.520.10">
    <property type="entry name" value="ApbE-like domains"/>
    <property type="match status" value="1"/>
</dbReference>
<keyword evidence="6 10" id="KW-0274">FAD</keyword>
<reference evidence="12 13" key="1">
    <citation type="submission" date="2017-10" db="EMBL/GenBank/DDBJ databases">
        <title>Paenichitinophaga pekingensis gen. nov., sp. nov., isolated from activated sludge.</title>
        <authorList>
            <person name="Jin D."/>
            <person name="Kong X."/>
            <person name="Deng Y."/>
            <person name="Bai Z."/>
        </authorList>
    </citation>
    <scope>NUCLEOTIDE SEQUENCE [LARGE SCALE GENOMIC DNA]</scope>
    <source>
        <strain evidence="12 13">13</strain>
    </source>
</reference>
<protein>
    <recommendedName>
        <fullName evidence="2 10">FAD:protein FMN transferase</fullName>
        <ecNumber evidence="1 10">2.7.1.180</ecNumber>
    </recommendedName>
    <alternativeName>
        <fullName evidence="8 10">Flavin transferase</fullName>
    </alternativeName>
</protein>
<dbReference type="AlphaFoldDB" id="A0A291QV41"/>
<keyword evidence="13" id="KW-1185">Reference proteome</keyword>
<dbReference type="PIRSF" id="PIRSF006268">
    <property type="entry name" value="ApbE"/>
    <property type="match status" value="1"/>
</dbReference>
<evidence type="ECO:0000256" key="9">
    <source>
        <dbReference type="ARBA" id="ARBA00048540"/>
    </source>
</evidence>
<dbReference type="OrthoDB" id="9778595at2"/>
<feature type="binding site" evidence="11">
    <location>
        <position position="280"/>
    </location>
    <ligand>
        <name>Mg(2+)</name>
        <dbReference type="ChEBI" id="CHEBI:18420"/>
    </ligand>
</feature>
<comment type="catalytic activity">
    <reaction evidence="9 10">
        <text>L-threonyl-[protein] + FAD = FMN-L-threonyl-[protein] + AMP + H(+)</text>
        <dbReference type="Rhea" id="RHEA:36847"/>
        <dbReference type="Rhea" id="RHEA-COMP:11060"/>
        <dbReference type="Rhea" id="RHEA-COMP:11061"/>
        <dbReference type="ChEBI" id="CHEBI:15378"/>
        <dbReference type="ChEBI" id="CHEBI:30013"/>
        <dbReference type="ChEBI" id="CHEBI:57692"/>
        <dbReference type="ChEBI" id="CHEBI:74257"/>
        <dbReference type="ChEBI" id="CHEBI:456215"/>
        <dbReference type="EC" id="2.7.1.180"/>
    </reaction>
</comment>
<evidence type="ECO:0000256" key="3">
    <source>
        <dbReference type="ARBA" id="ARBA00022630"/>
    </source>
</evidence>
<dbReference type="EMBL" id="CP023777">
    <property type="protein sequence ID" value="ATL47714.1"/>
    <property type="molecule type" value="Genomic_DNA"/>
</dbReference>
<evidence type="ECO:0000256" key="10">
    <source>
        <dbReference type="PIRNR" id="PIRNR006268"/>
    </source>
</evidence>
<evidence type="ECO:0000313" key="13">
    <source>
        <dbReference type="Proteomes" id="UP000220133"/>
    </source>
</evidence>
<organism evidence="12 13">
    <name type="scientific">Chitinophaga caeni</name>
    <dbReference type="NCBI Taxonomy" id="2029983"/>
    <lineage>
        <taxon>Bacteria</taxon>
        <taxon>Pseudomonadati</taxon>
        <taxon>Bacteroidota</taxon>
        <taxon>Chitinophagia</taxon>
        <taxon>Chitinophagales</taxon>
        <taxon>Chitinophagaceae</taxon>
        <taxon>Chitinophaga</taxon>
    </lineage>
</organism>
<dbReference type="Pfam" id="PF02424">
    <property type="entry name" value="ApbE"/>
    <property type="match status" value="1"/>
</dbReference>
<accession>A0A291QV41</accession>
<dbReference type="PANTHER" id="PTHR30040">
    <property type="entry name" value="THIAMINE BIOSYNTHESIS LIPOPROTEIN APBE"/>
    <property type="match status" value="1"/>
</dbReference>
<evidence type="ECO:0000256" key="11">
    <source>
        <dbReference type="PIRSR" id="PIRSR006268-2"/>
    </source>
</evidence>
<dbReference type="SUPFAM" id="SSF143631">
    <property type="entry name" value="ApbE-like"/>
    <property type="match status" value="1"/>
</dbReference>
<evidence type="ECO:0000256" key="1">
    <source>
        <dbReference type="ARBA" id="ARBA00011955"/>
    </source>
</evidence>
<dbReference type="InterPro" id="IPR003374">
    <property type="entry name" value="ApbE-like_sf"/>
</dbReference>
<evidence type="ECO:0000256" key="2">
    <source>
        <dbReference type="ARBA" id="ARBA00016337"/>
    </source>
</evidence>
<name>A0A291QV41_9BACT</name>